<feature type="compositionally biased region" description="Polar residues" evidence="1">
    <location>
        <begin position="174"/>
        <end position="189"/>
    </location>
</feature>
<keyword evidence="3" id="KW-1185">Reference proteome</keyword>
<proteinExistence type="predicted"/>
<dbReference type="AlphaFoldDB" id="A0A4Z2II23"/>
<dbReference type="EMBL" id="SRLO01000089">
    <property type="protein sequence ID" value="TNN76843.1"/>
    <property type="molecule type" value="Genomic_DNA"/>
</dbReference>
<evidence type="ECO:0000313" key="3">
    <source>
        <dbReference type="Proteomes" id="UP000314294"/>
    </source>
</evidence>
<accession>A0A4Z2II23</accession>
<evidence type="ECO:0000256" key="1">
    <source>
        <dbReference type="SAM" id="MobiDB-lite"/>
    </source>
</evidence>
<dbReference type="Proteomes" id="UP000314294">
    <property type="component" value="Unassembled WGS sequence"/>
</dbReference>
<organism evidence="2 3">
    <name type="scientific">Liparis tanakae</name>
    <name type="common">Tanaka's snailfish</name>
    <dbReference type="NCBI Taxonomy" id="230148"/>
    <lineage>
        <taxon>Eukaryota</taxon>
        <taxon>Metazoa</taxon>
        <taxon>Chordata</taxon>
        <taxon>Craniata</taxon>
        <taxon>Vertebrata</taxon>
        <taxon>Euteleostomi</taxon>
        <taxon>Actinopterygii</taxon>
        <taxon>Neopterygii</taxon>
        <taxon>Teleostei</taxon>
        <taxon>Neoteleostei</taxon>
        <taxon>Acanthomorphata</taxon>
        <taxon>Eupercaria</taxon>
        <taxon>Perciformes</taxon>
        <taxon>Cottioidei</taxon>
        <taxon>Cottales</taxon>
        <taxon>Liparidae</taxon>
        <taxon>Liparis</taxon>
    </lineage>
</organism>
<feature type="compositionally biased region" description="Basic residues" evidence="1">
    <location>
        <begin position="1"/>
        <end position="17"/>
    </location>
</feature>
<protein>
    <submittedName>
        <fullName evidence="2">Uncharacterized protein</fullName>
    </submittedName>
</protein>
<reference evidence="2 3" key="1">
    <citation type="submission" date="2019-03" db="EMBL/GenBank/DDBJ databases">
        <title>First draft genome of Liparis tanakae, snailfish: a comprehensive survey of snailfish specific genes.</title>
        <authorList>
            <person name="Kim W."/>
            <person name="Song I."/>
            <person name="Jeong J.-H."/>
            <person name="Kim D."/>
            <person name="Kim S."/>
            <person name="Ryu S."/>
            <person name="Song J.Y."/>
            <person name="Lee S.K."/>
        </authorList>
    </citation>
    <scope>NUCLEOTIDE SEQUENCE [LARGE SCALE GENOMIC DNA]</scope>
    <source>
        <tissue evidence="2">Muscle</tissue>
    </source>
</reference>
<feature type="compositionally biased region" description="Polar residues" evidence="1">
    <location>
        <begin position="141"/>
        <end position="154"/>
    </location>
</feature>
<feature type="region of interest" description="Disordered" evidence="1">
    <location>
        <begin position="1"/>
        <end position="38"/>
    </location>
</feature>
<name>A0A4Z2II23_9TELE</name>
<comment type="caution">
    <text evidence="2">The sequence shown here is derived from an EMBL/GenBank/DDBJ whole genome shotgun (WGS) entry which is preliminary data.</text>
</comment>
<feature type="region of interest" description="Disordered" evidence="1">
    <location>
        <begin position="86"/>
        <end position="197"/>
    </location>
</feature>
<gene>
    <name evidence="2" type="ORF">EYF80_012896</name>
</gene>
<evidence type="ECO:0000313" key="2">
    <source>
        <dbReference type="EMBL" id="TNN76843.1"/>
    </source>
</evidence>
<sequence>MDSRGGRLKARTKRTKRTPQQEWPLRGKTGRKEDTWGKEGTLKGRNVQEHLMSLLYRIILGILLTRELTGAELKGAELTAAELAPAEQTATVAEETDIDAEDASHAPAAEEMNLNRGVTDLDDTAKAPDPTEAESKDPNEKVSTLTEAHTSSPHAETHRTPVKLTNPLAPCVQTIPQDRTNAFSQGDQTSDTEEEKDYAAVTLVKSVHTHL</sequence>